<dbReference type="Pfam" id="PF02435">
    <property type="entry name" value="Glyco_hydro_68"/>
    <property type="match status" value="2"/>
</dbReference>
<dbReference type="Proteomes" id="UP001382935">
    <property type="component" value="Chromosome"/>
</dbReference>
<dbReference type="InterPro" id="IPR003469">
    <property type="entry name" value="Glyco_hydro_68"/>
</dbReference>
<evidence type="ECO:0000256" key="2">
    <source>
        <dbReference type="RuleBase" id="RU361220"/>
    </source>
</evidence>
<reference evidence="3 4" key="1">
    <citation type="submission" date="2024-02" db="EMBL/GenBank/DDBJ databases">
        <title>Full genome sequence of Sphingomonas kaistensis.</title>
        <authorList>
            <person name="Poletto B.L."/>
            <person name="Silva G."/>
            <person name="Galante D."/>
            <person name="Campos K.R."/>
            <person name="Santos M.B.N."/>
            <person name="Sacchi C.T."/>
        </authorList>
    </citation>
    <scope>NUCLEOTIDE SEQUENCE [LARGE SCALE GENOMIC DNA]</scope>
    <source>
        <strain evidence="3 4">MA4R</strain>
    </source>
</reference>
<dbReference type="Gene3D" id="2.115.10.20">
    <property type="entry name" value="Glycosyl hydrolase domain, family 43"/>
    <property type="match status" value="1"/>
</dbReference>
<dbReference type="CDD" id="cd08997">
    <property type="entry name" value="GH68"/>
    <property type="match status" value="1"/>
</dbReference>
<dbReference type="GO" id="GO:0016787">
    <property type="term" value="F:hydrolase activity"/>
    <property type="evidence" value="ECO:0007669"/>
    <property type="project" value="UniProtKB-KW"/>
</dbReference>
<dbReference type="RefSeq" id="WP_338503454.1">
    <property type="nucleotide sequence ID" value="NZ_CP145607.1"/>
</dbReference>
<evidence type="ECO:0000256" key="1">
    <source>
        <dbReference type="ARBA" id="ARBA00006775"/>
    </source>
</evidence>
<comment type="similarity">
    <text evidence="1 2">Belongs to the glycosyl hydrolase 68 family.</text>
</comment>
<proteinExistence type="inferred from homology"/>
<sequence>MTSAWTPAHVAAIRPAEAATVPLSVHVTRPTGGEHRYYWDMWPVQAADGTVARLGGREMWMALSATDGGDPGRRHFEAEIRWLERNEGTWIDRGAVLPPQSRPYEREWAGSALFDGGRLTLFFTGAGIAERPGGYQQRLFEASAPVGADGTIGEWTRPRPSIVGLTPEYCAADAHEGEPGRIKAFRDPAFFRDPIGGHDYLIFTASLAATSSPYNGAVGIARRDADGWALLPPLVHADAVNNELERAHMVFRNGRYFLFWVTQRATFAPDLTAGPTGLYGMVAEHLSGPWRPLNGGGLVLANPESDPSWSYSWFVSAEGIVASFVDDRAGHGFAGAPAPLMQLDFAGENVRLASSTT</sequence>
<organism evidence="3 4">
    <name type="scientific">Sphingomonas kaistensis</name>
    <dbReference type="NCBI Taxonomy" id="298708"/>
    <lineage>
        <taxon>Bacteria</taxon>
        <taxon>Pseudomonadati</taxon>
        <taxon>Pseudomonadota</taxon>
        <taxon>Alphaproteobacteria</taxon>
        <taxon>Sphingomonadales</taxon>
        <taxon>Sphingomonadaceae</taxon>
        <taxon>Sphingomonas</taxon>
    </lineage>
</organism>
<dbReference type="EMBL" id="CP145607">
    <property type="protein sequence ID" value="WWM70579.1"/>
    <property type="molecule type" value="Genomic_DNA"/>
</dbReference>
<accession>A0ABZ2G2G5</accession>
<evidence type="ECO:0000313" key="4">
    <source>
        <dbReference type="Proteomes" id="UP001382935"/>
    </source>
</evidence>
<gene>
    <name evidence="3" type="ORF">V6R86_07805</name>
</gene>
<dbReference type="InterPro" id="IPR023296">
    <property type="entry name" value="Glyco_hydro_beta-prop_sf"/>
</dbReference>
<keyword evidence="3" id="KW-0378">Hydrolase</keyword>
<protein>
    <submittedName>
        <fullName evidence="3">Glycoside hydrolase family 68 protein</fullName>
    </submittedName>
</protein>
<dbReference type="SUPFAM" id="SSF75005">
    <property type="entry name" value="Arabinanase/levansucrase/invertase"/>
    <property type="match status" value="1"/>
</dbReference>
<keyword evidence="4" id="KW-1185">Reference proteome</keyword>
<evidence type="ECO:0000313" key="3">
    <source>
        <dbReference type="EMBL" id="WWM70579.1"/>
    </source>
</evidence>
<name>A0ABZ2G2G5_9SPHN</name>